<comment type="caution">
    <text evidence="1">The sequence shown here is derived from an EMBL/GenBank/DDBJ whole genome shotgun (WGS) entry which is preliminary data.</text>
</comment>
<evidence type="ECO:0000313" key="2">
    <source>
        <dbReference type="Proteomes" id="UP000521227"/>
    </source>
</evidence>
<proteinExistence type="predicted"/>
<sequence length="97" mass="10525">MADAVFAPARFDVLAADVLFVAAAFVAPRLAVVFLPDLPAADEAAALVATRSELLVFPLPAVGLDLDDFLRVFLDIRLPFVAFSGVFWDSREPRPDH</sequence>
<reference evidence="1 2" key="1">
    <citation type="submission" date="2020-08" db="EMBL/GenBank/DDBJ databases">
        <title>Genomic Encyclopedia of Type Strains, Phase IV (KMG-IV): sequencing the most valuable type-strain genomes for metagenomic binning, comparative biology and taxonomic classification.</title>
        <authorList>
            <person name="Goeker M."/>
        </authorList>
    </citation>
    <scope>NUCLEOTIDE SEQUENCE [LARGE SCALE GENOMIC DNA]</scope>
    <source>
        <strain evidence="1 2">DSM 17498</strain>
    </source>
</reference>
<gene>
    <name evidence="1" type="ORF">HNQ36_001192</name>
</gene>
<organism evidence="1 2">
    <name type="scientific">Afipia massiliensis</name>
    <dbReference type="NCBI Taxonomy" id="211460"/>
    <lineage>
        <taxon>Bacteria</taxon>
        <taxon>Pseudomonadati</taxon>
        <taxon>Pseudomonadota</taxon>
        <taxon>Alphaproteobacteria</taxon>
        <taxon>Hyphomicrobiales</taxon>
        <taxon>Nitrobacteraceae</taxon>
        <taxon>Afipia</taxon>
    </lineage>
</organism>
<accession>A0A840MZU0</accession>
<dbReference type="AlphaFoldDB" id="A0A840MZU0"/>
<protein>
    <submittedName>
        <fullName evidence="1">Uncharacterized protein</fullName>
    </submittedName>
</protein>
<name>A0A840MZU0_9BRAD</name>
<evidence type="ECO:0000313" key="1">
    <source>
        <dbReference type="EMBL" id="MBB5051238.1"/>
    </source>
</evidence>
<dbReference type="EMBL" id="JACHIJ010000002">
    <property type="protein sequence ID" value="MBB5051238.1"/>
    <property type="molecule type" value="Genomic_DNA"/>
</dbReference>
<dbReference type="Proteomes" id="UP000521227">
    <property type="component" value="Unassembled WGS sequence"/>
</dbReference>